<evidence type="ECO:0000313" key="2">
    <source>
        <dbReference type="EMBL" id="SMO92928.1"/>
    </source>
</evidence>
<accession>A0A521F9T4</accession>
<dbReference type="Pfam" id="PF12358">
    <property type="entry name" value="DUF3644"/>
    <property type="match status" value="1"/>
</dbReference>
<sequence length="331" mass="39421">MSRKARCQHLLEKSVHAALSAIEIYNKPDFKYREESFSILMVNAWELLLKARILQLNKNKLESIYIIDPNKKRKDGKKFKKPKYKTSRSGNYLTIDVTNAMKQLDLPDRLQENLGLLIEIRDNAIHFMNDSKLFEKKVLEIGTASLKSYVNVANTWFDHDLSQYNFYLMPISFFHNHEMQSFSINKEDKQHQNLLKFIAAKEKSFPSDETQEHNISLILETKWVKSKSVDTLTTFKYDPDDPNAISYKVDSEAEFQKKYPWSWTNDLKPKLQSRYKTFKMNNAFWDLKRELEKDEQLCSIRRLDWNNPKSPKMKFYSTNIIKEFDKHYEKK</sequence>
<feature type="domain" description="DUF3644" evidence="1">
    <location>
        <begin position="10"/>
        <end position="204"/>
    </location>
</feature>
<dbReference type="AlphaFoldDB" id="A0A521F9T4"/>
<gene>
    <name evidence="2" type="ORF">SAMN06265379_11717</name>
</gene>
<dbReference type="RefSeq" id="WP_142534813.1">
    <property type="nucleotide sequence ID" value="NZ_FXTB01000017.1"/>
</dbReference>
<proteinExistence type="predicted"/>
<dbReference type="Proteomes" id="UP000319040">
    <property type="component" value="Unassembled WGS sequence"/>
</dbReference>
<protein>
    <recommendedName>
        <fullName evidence="1">DUF3644 domain-containing protein</fullName>
    </recommendedName>
</protein>
<dbReference type="InterPro" id="IPR022104">
    <property type="entry name" value="DUF3644"/>
</dbReference>
<dbReference type="OrthoDB" id="1398764at2"/>
<keyword evidence="3" id="KW-1185">Reference proteome</keyword>
<name>A0A521F9T4_SACCC</name>
<dbReference type="EMBL" id="FXTB01000017">
    <property type="protein sequence ID" value="SMO92928.1"/>
    <property type="molecule type" value="Genomic_DNA"/>
</dbReference>
<evidence type="ECO:0000313" key="3">
    <source>
        <dbReference type="Proteomes" id="UP000319040"/>
    </source>
</evidence>
<evidence type="ECO:0000259" key="1">
    <source>
        <dbReference type="Pfam" id="PF12358"/>
    </source>
</evidence>
<organism evidence="2 3">
    <name type="scientific">Saccharicrinis carchari</name>
    <dbReference type="NCBI Taxonomy" id="1168039"/>
    <lineage>
        <taxon>Bacteria</taxon>
        <taxon>Pseudomonadati</taxon>
        <taxon>Bacteroidota</taxon>
        <taxon>Bacteroidia</taxon>
        <taxon>Marinilabiliales</taxon>
        <taxon>Marinilabiliaceae</taxon>
        <taxon>Saccharicrinis</taxon>
    </lineage>
</organism>
<reference evidence="2 3" key="1">
    <citation type="submission" date="2017-05" db="EMBL/GenBank/DDBJ databases">
        <authorList>
            <person name="Varghese N."/>
            <person name="Submissions S."/>
        </authorList>
    </citation>
    <scope>NUCLEOTIDE SEQUENCE [LARGE SCALE GENOMIC DNA]</scope>
    <source>
        <strain evidence="2 3">DSM 27040</strain>
    </source>
</reference>